<dbReference type="Proteomes" id="UP000701853">
    <property type="component" value="Chromosome 10"/>
</dbReference>
<dbReference type="InterPro" id="IPR057670">
    <property type="entry name" value="SH3_retrovirus"/>
</dbReference>
<dbReference type="SUPFAM" id="SSF56672">
    <property type="entry name" value="DNA/RNA polymerases"/>
    <property type="match status" value="1"/>
</dbReference>
<dbReference type="PROSITE" id="PS50994">
    <property type="entry name" value="INTEGRASE"/>
    <property type="match status" value="1"/>
</dbReference>
<evidence type="ECO:0000259" key="7">
    <source>
        <dbReference type="PROSITE" id="PS50994"/>
    </source>
</evidence>
<feature type="region of interest" description="Disordered" evidence="6">
    <location>
        <begin position="1605"/>
        <end position="1626"/>
    </location>
</feature>
<dbReference type="InterPro" id="IPR001584">
    <property type="entry name" value="Integrase_cat-core"/>
</dbReference>
<feature type="compositionally biased region" description="Basic and acidic residues" evidence="6">
    <location>
        <begin position="203"/>
        <end position="220"/>
    </location>
</feature>
<evidence type="ECO:0000313" key="8">
    <source>
        <dbReference type="EMBL" id="KAG8480739.1"/>
    </source>
</evidence>
<dbReference type="GO" id="GO:0004190">
    <property type="term" value="F:aspartic-type endopeptidase activity"/>
    <property type="evidence" value="ECO:0007669"/>
    <property type="project" value="UniProtKB-KW"/>
</dbReference>
<dbReference type="InterPro" id="IPR054722">
    <property type="entry name" value="PolX-like_BBD"/>
</dbReference>
<dbReference type="PANTHER" id="PTHR42648:SF28">
    <property type="entry name" value="TRANSPOSON-ENCODED PROTEIN WITH RIBONUCLEASE H-LIKE AND RETROVIRUS ZINC FINGER-LIKE DOMAINS"/>
    <property type="match status" value="1"/>
</dbReference>
<evidence type="ECO:0000256" key="3">
    <source>
        <dbReference type="ARBA" id="ARBA00022723"/>
    </source>
</evidence>
<reference evidence="8 9" key="1">
    <citation type="journal article" date="2021" name="bioRxiv">
        <title>The Gossypium anomalum genome as a resource for cotton improvement and evolutionary analysis of hybrid incompatibility.</title>
        <authorList>
            <person name="Grover C.E."/>
            <person name="Yuan D."/>
            <person name="Arick M.A."/>
            <person name="Miller E.R."/>
            <person name="Hu G."/>
            <person name="Peterson D.G."/>
            <person name="Wendel J.F."/>
            <person name="Udall J.A."/>
        </authorList>
    </citation>
    <scope>NUCLEOTIDE SEQUENCE [LARGE SCALE GENOMIC DNA]</scope>
    <source>
        <strain evidence="8">JFW-Udall</strain>
        <tissue evidence="8">Leaf</tissue>
    </source>
</reference>
<dbReference type="Pfam" id="PF13976">
    <property type="entry name" value="gag_pre-integrs"/>
    <property type="match status" value="1"/>
</dbReference>
<dbReference type="GO" id="GO:0006508">
    <property type="term" value="P:proteolysis"/>
    <property type="evidence" value="ECO:0007669"/>
    <property type="project" value="UniProtKB-KW"/>
</dbReference>
<dbReference type="Pfam" id="PF22936">
    <property type="entry name" value="Pol_BBD"/>
    <property type="match status" value="1"/>
</dbReference>
<dbReference type="GO" id="GO:0015074">
    <property type="term" value="P:DNA integration"/>
    <property type="evidence" value="ECO:0007669"/>
    <property type="project" value="InterPro"/>
</dbReference>
<dbReference type="GO" id="GO:0003676">
    <property type="term" value="F:nucleic acid binding"/>
    <property type="evidence" value="ECO:0007669"/>
    <property type="project" value="InterPro"/>
</dbReference>
<dbReference type="Pfam" id="PF25597">
    <property type="entry name" value="SH3_retrovirus"/>
    <property type="match status" value="1"/>
</dbReference>
<dbReference type="InterPro" id="IPR013103">
    <property type="entry name" value="RVT_2"/>
</dbReference>
<feature type="domain" description="Integrase catalytic" evidence="7">
    <location>
        <begin position="487"/>
        <end position="654"/>
    </location>
</feature>
<keyword evidence="5" id="KW-0378">Hydrolase</keyword>
<dbReference type="InterPro" id="IPR043502">
    <property type="entry name" value="DNA/RNA_pol_sf"/>
</dbReference>
<organism evidence="8 9">
    <name type="scientific">Gossypium anomalum</name>
    <dbReference type="NCBI Taxonomy" id="47600"/>
    <lineage>
        <taxon>Eukaryota</taxon>
        <taxon>Viridiplantae</taxon>
        <taxon>Streptophyta</taxon>
        <taxon>Embryophyta</taxon>
        <taxon>Tracheophyta</taxon>
        <taxon>Spermatophyta</taxon>
        <taxon>Magnoliopsida</taxon>
        <taxon>eudicotyledons</taxon>
        <taxon>Gunneridae</taxon>
        <taxon>Pentapetalae</taxon>
        <taxon>rosids</taxon>
        <taxon>malvids</taxon>
        <taxon>Malvales</taxon>
        <taxon>Malvaceae</taxon>
        <taxon>Malvoideae</taxon>
        <taxon>Gossypium</taxon>
    </lineage>
</organism>
<comment type="caution">
    <text evidence="8">The sequence shown here is derived from an EMBL/GenBank/DDBJ whole genome shotgun (WGS) entry which is preliminary data.</text>
</comment>
<sequence length="1711" mass="194835">MASLKYEISLLDRNTRFALWQIKMQAVLAQMDLEDALLGIDKMPSTLTDEEKKRNDQKALRQLHLHLSNEILQDVMKEKTAAALWKRLEQICMSKTLTSKLHMKQRLYAHRLEEGASVHEHLTVFKEILSNLEAMEVQYDKEDLGLILLCSLPPSYSTFRDTILYSRESLTVDEVYDSLTSYDKMKHLVVKPDSQGEGLIVRRRQDQNTDDDRGRTQERNHRGKSKGRSKSSNRGKTCNFCKKKGHIKSECYKLQNNIKREAANQKGKQPENSGEADVVEDYSDGELLVASVNDSKVSEEWILDSGCTFHMSPNRDWFTTYETVSEGVVLMGNNTSCKIAGVGTIKVKMFDGVVRTLSDVRYVPELKKNLISLSTLDSKGYRYTAESGVLKISKGSLVVMKGQRKTVKLYVLQGSTVTGDATVASSSFSDDDITKLWHMRLGHMSENGMVELSKRGLLDGQGICKLNFHEHCVLGKQKRVRFTRGIHNTKGILEYIHSDLWGPSRVPSRGGANYMLTFIDDFSRKVWAFFLKRKSNVFSAFKSWKIMIEKQTGKQIKYLRTNNGLEFCSDEFNRLCKSEGIVRHLTVRHTPQQNGVAERMNRTIMEKVRCMLSNANLPKSFWAEAASTACFLINRSPSVAIEKKTPQKIFGCPAYAHVNNGKLEPRSIKCVFLGYKAGVKGKVVISRDVVFDETAMLPNLSLKNSSNKENQKQVEHQINTESTPQVNTKIENRVASLPQYSIAKNRTKREIKPPKKYAEANLVAYALNVAEDIDANQEPSNYSEAISCEDSEKWMFAMQEEMESLHKNKTWDLVKLPKGKKTVRCKWVFKKKEETPGVEEPKYKARLVAKGYSQVPGVGFTDVFSPVVKHSSIRALLGVVAMHDLELEQLDVKTAFLHGELEEDIYIQQPEGFTVSEKEDYVCLLKKSLYGLKQSPRQWYKRFDSFMTSHDFKRSSLDSCVYFKKNNDGSFMYLLLYVDDMLIAAKDKGEIRKVKAQLSEEFEMKDLGPAKKILGMEILRDRKTSKLYLSQKGYIEKLLCRFNMRSAKPASTPLAAHFRLSSTLSPQSDDKIEYMSHVPYSSAVGSLMYAMVCSRPDLSYAVSAVSRYMANPSKEHWKAVQWILRYLRGTTDVCLQFGRTEDGVIGYIDADFAGDLDRRRSLTGYVFTIGGCAISWKATLQTTVALSTTEAEYMAITEACKEAIWLKGLFSELNEDLQISTVFCDSQSAIFLTKDQMFHERTKHIDVRYHFVRDIIARGDIVVSKISTHENPADMMTKSLPITKFEHCLDLLVIRLPDESIPSEIRNNPRFYPYFKDCIGALDGTHVRASVPPNIQGRFRSRKRGMTQNVLAAITFDLKFSYVLAGWEGSARDSRILSDALSRPRGLRIPEGKYYLADTGYGIRNGFITPYRGVRYHLKEFSAQEPENAKELFNLCHSSLQITIERVFGILKKRFRVLDAEPFWNFQTQVDIVLACCIVHNHIMGVDPSDLLNQGLYEEPESDLIISTLTEREEREEAREWSAKKDEIDDNMKMITCDRATYDAAVMAHKKYEPFLNKSIVHYDEMALVVGKDMATGSFARTFADIDLDDDNIDSVPIDCENEATEEVRTNVSSSGTSKHKRKKAQESVNDEQIKFVGEQLGKIANALEQFTADKTPHLYKEVMSMEVEGFDDDFLCSVFDYLVSHESEAKAFLVKTKKHRKIWLQKFSQG</sequence>
<dbReference type="InterPro" id="IPR025724">
    <property type="entry name" value="GAG-pre-integrase_dom"/>
</dbReference>
<accession>A0A8J5Z408</accession>
<keyword evidence="4" id="KW-0064">Aspartyl protease</keyword>
<dbReference type="CDD" id="cd09272">
    <property type="entry name" value="RNase_HI_RT_Ty1"/>
    <property type="match status" value="1"/>
</dbReference>
<dbReference type="InterPro" id="IPR027806">
    <property type="entry name" value="HARBI1_dom"/>
</dbReference>
<keyword evidence="3" id="KW-0479">Metal-binding</keyword>
<dbReference type="Pfam" id="PF07727">
    <property type="entry name" value="RVT_2"/>
    <property type="match status" value="1"/>
</dbReference>
<dbReference type="OrthoDB" id="547913at2759"/>
<gene>
    <name evidence="8" type="ORF">CXB51_025387</name>
</gene>
<protein>
    <recommendedName>
        <fullName evidence="7">Integrase catalytic domain-containing protein</fullName>
    </recommendedName>
</protein>
<feature type="compositionally biased region" description="Basic residues" evidence="6">
    <location>
        <begin position="221"/>
        <end position="233"/>
    </location>
</feature>
<dbReference type="EMBL" id="JAHUZN010000010">
    <property type="protein sequence ID" value="KAG8480739.1"/>
    <property type="molecule type" value="Genomic_DNA"/>
</dbReference>
<feature type="region of interest" description="Disordered" evidence="6">
    <location>
        <begin position="195"/>
        <end position="238"/>
    </location>
</feature>
<keyword evidence="2" id="KW-0645">Protease</keyword>
<dbReference type="Pfam" id="PF00665">
    <property type="entry name" value="rve"/>
    <property type="match status" value="1"/>
</dbReference>
<dbReference type="Gene3D" id="3.30.420.10">
    <property type="entry name" value="Ribonuclease H-like superfamily/Ribonuclease H"/>
    <property type="match status" value="1"/>
</dbReference>
<keyword evidence="9" id="KW-1185">Reference proteome</keyword>
<evidence type="ECO:0000256" key="1">
    <source>
        <dbReference type="ARBA" id="ARBA00001968"/>
    </source>
</evidence>
<evidence type="ECO:0000256" key="6">
    <source>
        <dbReference type="SAM" id="MobiDB-lite"/>
    </source>
</evidence>
<evidence type="ECO:0000313" key="9">
    <source>
        <dbReference type="Proteomes" id="UP000701853"/>
    </source>
</evidence>
<evidence type="ECO:0000256" key="5">
    <source>
        <dbReference type="ARBA" id="ARBA00022801"/>
    </source>
</evidence>
<comment type="cofactor">
    <cofactor evidence="1">
        <name>a divalent metal cation</name>
        <dbReference type="ChEBI" id="CHEBI:60240"/>
    </cofactor>
</comment>
<dbReference type="InterPro" id="IPR036397">
    <property type="entry name" value="RNaseH_sf"/>
</dbReference>
<dbReference type="InterPro" id="IPR012337">
    <property type="entry name" value="RNaseH-like_sf"/>
</dbReference>
<proteinExistence type="predicted"/>
<evidence type="ECO:0000256" key="4">
    <source>
        <dbReference type="ARBA" id="ARBA00022750"/>
    </source>
</evidence>
<evidence type="ECO:0000256" key="2">
    <source>
        <dbReference type="ARBA" id="ARBA00022670"/>
    </source>
</evidence>
<dbReference type="Pfam" id="PF13359">
    <property type="entry name" value="DDE_Tnp_4"/>
    <property type="match status" value="1"/>
</dbReference>
<dbReference type="Pfam" id="PF14223">
    <property type="entry name" value="Retrotran_gag_2"/>
    <property type="match status" value="1"/>
</dbReference>
<dbReference type="PANTHER" id="PTHR42648">
    <property type="entry name" value="TRANSPOSASE, PUTATIVE-RELATED"/>
    <property type="match status" value="1"/>
</dbReference>
<dbReference type="InterPro" id="IPR039537">
    <property type="entry name" value="Retrotran_Ty1/copia-like"/>
</dbReference>
<dbReference type="GO" id="GO:0046872">
    <property type="term" value="F:metal ion binding"/>
    <property type="evidence" value="ECO:0007669"/>
    <property type="project" value="UniProtKB-KW"/>
</dbReference>
<name>A0A8J5Z408_9ROSI</name>
<dbReference type="SUPFAM" id="SSF53098">
    <property type="entry name" value="Ribonuclease H-like"/>
    <property type="match status" value="1"/>
</dbReference>